<dbReference type="EMBL" id="JABBLX010000012">
    <property type="protein sequence ID" value="NMK97649.1"/>
    <property type="molecule type" value="Genomic_DNA"/>
</dbReference>
<dbReference type="InterPro" id="IPR000515">
    <property type="entry name" value="MetI-like"/>
</dbReference>
<dbReference type="EMBL" id="JABBMI010000001">
    <property type="protein sequence ID" value="NMK53344.1"/>
    <property type="molecule type" value="Genomic_DNA"/>
</dbReference>
<keyword evidence="8 9" id="KW-0472">Membrane</keyword>
<evidence type="ECO:0000256" key="1">
    <source>
        <dbReference type="ARBA" id="ARBA00004651"/>
    </source>
</evidence>
<keyword evidence="7" id="KW-0921">Nickel transport</keyword>
<feature type="transmembrane region" description="Helical" evidence="9">
    <location>
        <begin position="224"/>
        <end position="244"/>
    </location>
</feature>
<feature type="transmembrane region" description="Helical" evidence="9">
    <location>
        <begin position="124"/>
        <end position="145"/>
    </location>
</feature>
<evidence type="ECO:0000256" key="3">
    <source>
        <dbReference type="ARBA" id="ARBA00022475"/>
    </source>
</evidence>
<gene>
    <name evidence="13" type="ORF">EQ811_04075</name>
    <name evidence="12" type="ORF">HHM13_06015</name>
    <name evidence="11" type="ORF">HHM24_01085</name>
</gene>
<evidence type="ECO:0000256" key="9">
    <source>
        <dbReference type="RuleBase" id="RU363032"/>
    </source>
</evidence>
<reference evidence="13 14" key="1">
    <citation type="journal article" date="2019" name="Sci. Transl. Med.">
        <title>Quorum sensing between bacterial species on the skin protects against epidermal injury in atopic dermatitis.</title>
        <authorList>
            <person name="Williams M.R."/>
        </authorList>
    </citation>
    <scope>NUCLEOTIDE SEQUENCE [LARGE SCALE GENOMIC DNA]</scope>
    <source>
        <strain evidence="13 14">H8</strain>
    </source>
</reference>
<dbReference type="Proteomes" id="UP000550736">
    <property type="component" value="Unassembled WGS sequence"/>
</dbReference>
<dbReference type="Proteomes" id="UP000291949">
    <property type="component" value="Unassembled WGS sequence"/>
</dbReference>
<keyword evidence="7" id="KW-0406">Ion transport</keyword>
<feature type="transmembrane region" description="Helical" evidence="9">
    <location>
        <begin position="177"/>
        <end position="203"/>
    </location>
</feature>
<dbReference type="InterPro" id="IPR035906">
    <property type="entry name" value="MetI-like_sf"/>
</dbReference>
<dbReference type="GO" id="GO:0015675">
    <property type="term" value="P:nickel cation transport"/>
    <property type="evidence" value="ECO:0007669"/>
    <property type="project" value="UniProtKB-KW"/>
</dbReference>
<evidence type="ECO:0000313" key="15">
    <source>
        <dbReference type="Proteomes" id="UP000538955"/>
    </source>
</evidence>
<dbReference type="SUPFAM" id="SSF161098">
    <property type="entry name" value="MetI-like"/>
    <property type="match status" value="1"/>
</dbReference>
<accession>A0A7Z7YX96</accession>
<dbReference type="EMBL" id="SCHC01000001">
    <property type="protein sequence ID" value="TBW78257.1"/>
    <property type="molecule type" value="Genomic_DNA"/>
</dbReference>
<feature type="transmembrane region" description="Helical" evidence="9">
    <location>
        <begin position="26"/>
        <end position="44"/>
    </location>
</feature>
<evidence type="ECO:0000313" key="14">
    <source>
        <dbReference type="Proteomes" id="UP000291949"/>
    </source>
</evidence>
<name>A0A7Z7YX96_STACP</name>
<dbReference type="Proteomes" id="UP000538955">
    <property type="component" value="Unassembled WGS sequence"/>
</dbReference>
<comment type="similarity">
    <text evidence="9">Belongs to the binding-protein-dependent transport system permease family.</text>
</comment>
<proteinExistence type="inferred from homology"/>
<reference evidence="15 16" key="2">
    <citation type="submission" date="2020-04" db="EMBL/GenBank/DDBJ databases">
        <title>The Epidemiology and Molecular Characteristics of Linezolid-Resistant Staphylococcus capitis in Huashan Hospital, Shanghai.</title>
        <authorList>
            <person name="Ding L."/>
            <person name="Li P."/>
            <person name="Yang Y."/>
            <person name="Lin D."/>
            <person name="Xu X."/>
        </authorList>
    </citation>
    <scope>NUCLEOTIDE SEQUENCE [LARGE SCALE GENOMIC DNA]</scope>
    <source>
        <strain evidence="12 16">12-86</strain>
        <strain evidence="11 15">17-84</strain>
    </source>
</reference>
<keyword evidence="4" id="KW-0533">Nickel</keyword>
<evidence type="ECO:0000313" key="13">
    <source>
        <dbReference type="EMBL" id="TBW78257.1"/>
    </source>
</evidence>
<keyword evidence="6 9" id="KW-1133">Transmembrane helix</keyword>
<feature type="transmembrane region" description="Helical" evidence="9">
    <location>
        <begin position="284"/>
        <end position="305"/>
    </location>
</feature>
<dbReference type="Pfam" id="PF00528">
    <property type="entry name" value="BPD_transp_1"/>
    <property type="match status" value="1"/>
</dbReference>
<keyword evidence="3" id="KW-1003">Cell membrane</keyword>
<evidence type="ECO:0000313" key="16">
    <source>
        <dbReference type="Proteomes" id="UP000550736"/>
    </source>
</evidence>
<evidence type="ECO:0000256" key="4">
    <source>
        <dbReference type="ARBA" id="ARBA00022596"/>
    </source>
</evidence>
<keyword evidence="5 9" id="KW-0812">Transmembrane</keyword>
<evidence type="ECO:0000256" key="8">
    <source>
        <dbReference type="ARBA" id="ARBA00023136"/>
    </source>
</evidence>
<dbReference type="PANTHER" id="PTHR43227">
    <property type="entry name" value="BLL4140 PROTEIN"/>
    <property type="match status" value="1"/>
</dbReference>
<dbReference type="PROSITE" id="PS50928">
    <property type="entry name" value="ABC_TM1"/>
    <property type="match status" value="1"/>
</dbReference>
<protein>
    <submittedName>
        <fullName evidence="13">Sugar ABC transporter permease</fullName>
    </submittedName>
</protein>
<comment type="caution">
    <text evidence="13">The sequence shown here is derived from an EMBL/GenBank/DDBJ whole genome shotgun (WGS) entry which is preliminary data.</text>
</comment>
<feature type="transmembrane region" description="Helical" evidence="9">
    <location>
        <begin position="85"/>
        <end position="112"/>
    </location>
</feature>
<sequence length="318" mass="36167">MSKIKQHGIQSTHQKSLLKRMWEHKVLYLMILPCLLFFLIFNYIPMTSLILAFKDFRFDTGIIGGDWKGLHYFQRFFTDSRCVQIIINTLVISGMKLILALPFPIILAIMFNEIKDSKLGKIRGLFQGILYIPHFLSWVVVIGIFKKLLAPDDGLMNQLIHKFGGDGSTYFMMNPEYFHTIMFSSYIWKNVGWDSIIYFAAIMSINPEIYESAAIDGANRFKQIIHITLPMLTPTIVILFIISLGDILKAGFDQIYLLKTPGNASVSEILDTFVIRTGIEQGDFSYAIAIGLLQGVIGLIAVVIINRFADKKLDTSLY</sequence>
<dbReference type="Gene3D" id="1.10.3720.10">
    <property type="entry name" value="MetI-like"/>
    <property type="match status" value="1"/>
</dbReference>
<dbReference type="PANTHER" id="PTHR43227:SF11">
    <property type="entry name" value="BLL4140 PROTEIN"/>
    <property type="match status" value="1"/>
</dbReference>
<keyword evidence="15" id="KW-1185">Reference proteome</keyword>
<evidence type="ECO:0000256" key="7">
    <source>
        <dbReference type="ARBA" id="ARBA00023112"/>
    </source>
</evidence>
<evidence type="ECO:0000313" key="12">
    <source>
        <dbReference type="EMBL" id="NMK97649.1"/>
    </source>
</evidence>
<feature type="domain" description="ABC transmembrane type-1" evidence="10">
    <location>
        <begin position="86"/>
        <end position="305"/>
    </location>
</feature>
<evidence type="ECO:0000313" key="11">
    <source>
        <dbReference type="EMBL" id="NMK53344.1"/>
    </source>
</evidence>
<dbReference type="InterPro" id="IPR050809">
    <property type="entry name" value="UgpAE/MalFG_permease"/>
</dbReference>
<comment type="subcellular location">
    <subcellularLocation>
        <location evidence="1 9">Cell membrane</location>
        <topology evidence="1 9">Multi-pass membrane protein</topology>
    </subcellularLocation>
</comment>
<dbReference type="GO" id="GO:0005886">
    <property type="term" value="C:plasma membrane"/>
    <property type="evidence" value="ECO:0007669"/>
    <property type="project" value="UniProtKB-SubCell"/>
</dbReference>
<dbReference type="GO" id="GO:0055085">
    <property type="term" value="P:transmembrane transport"/>
    <property type="evidence" value="ECO:0007669"/>
    <property type="project" value="InterPro"/>
</dbReference>
<evidence type="ECO:0000256" key="6">
    <source>
        <dbReference type="ARBA" id="ARBA00022989"/>
    </source>
</evidence>
<evidence type="ECO:0000256" key="2">
    <source>
        <dbReference type="ARBA" id="ARBA00022448"/>
    </source>
</evidence>
<evidence type="ECO:0000256" key="5">
    <source>
        <dbReference type="ARBA" id="ARBA00022692"/>
    </source>
</evidence>
<organism evidence="13 14">
    <name type="scientific">Staphylococcus capitis</name>
    <dbReference type="NCBI Taxonomy" id="29388"/>
    <lineage>
        <taxon>Bacteria</taxon>
        <taxon>Bacillati</taxon>
        <taxon>Bacillota</taxon>
        <taxon>Bacilli</taxon>
        <taxon>Bacillales</taxon>
        <taxon>Staphylococcaceae</taxon>
        <taxon>Staphylococcus</taxon>
    </lineage>
</organism>
<dbReference type="CDD" id="cd06261">
    <property type="entry name" value="TM_PBP2"/>
    <property type="match status" value="1"/>
</dbReference>
<evidence type="ECO:0000259" key="10">
    <source>
        <dbReference type="PROSITE" id="PS50928"/>
    </source>
</evidence>
<keyword evidence="2 9" id="KW-0813">Transport</keyword>
<dbReference type="AlphaFoldDB" id="A0A7Z7YX96"/>